<evidence type="ECO:0000313" key="24">
    <source>
        <dbReference type="Proteomes" id="UP001163726"/>
    </source>
</evidence>
<dbReference type="CDD" id="cd00130">
    <property type="entry name" value="PAS"/>
    <property type="match status" value="1"/>
</dbReference>
<dbReference type="SUPFAM" id="SSF55785">
    <property type="entry name" value="PYP-like sensor domain (PAS domain)"/>
    <property type="match status" value="1"/>
</dbReference>
<dbReference type="NCBIfam" id="TIGR00229">
    <property type="entry name" value="sensory_box"/>
    <property type="match status" value="1"/>
</dbReference>
<feature type="domain" description="PAS" evidence="20">
    <location>
        <begin position="156"/>
        <end position="226"/>
    </location>
</feature>
<dbReference type="PIRSF" id="PIRSF003182">
    <property type="entry name" value="ArcB"/>
    <property type="match status" value="1"/>
</dbReference>
<dbReference type="InterPro" id="IPR003661">
    <property type="entry name" value="HisK_dim/P_dom"/>
</dbReference>
<dbReference type="InterPro" id="IPR040642">
    <property type="entry name" value="HKR_ArcB_TM"/>
</dbReference>
<keyword evidence="13" id="KW-0805">Transcription regulation</keyword>
<comment type="catalytic activity">
    <reaction evidence="1 13">
        <text>ATP + protein L-histidine = ADP + protein N-phospho-L-histidine.</text>
        <dbReference type="EC" id="2.7.13.3"/>
    </reaction>
</comment>
<dbReference type="InterPro" id="IPR000700">
    <property type="entry name" value="PAS-assoc_C"/>
</dbReference>
<evidence type="ECO:0000256" key="9">
    <source>
        <dbReference type="ARBA" id="ARBA00022840"/>
    </source>
</evidence>
<comment type="subcellular location">
    <subcellularLocation>
        <location evidence="2 13">Cell inner membrane</location>
        <topology evidence="2 13">Multi-pass membrane protein</topology>
    </subcellularLocation>
</comment>
<evidence type="ECO:0000256" key="7">
    <source>
        <dbReference type="ARBA" id="ARBA00022692"/>
    </source>
</evidence>
<evidence type="ECO:0000256" key="5">
    <source>
        <dbReference type="ARBA" id="ARBA00022553"/>
    </source>
</evidence>
<keyword evidence="8 13" id="KW-0418">Kinase</keyword>
<evidence type="ECO:0000256" key="12">
    <source>
        <dbReference type="ARBA" id="ARBA00023136"/>
    </source>
</evidence>
<dbReference type="Pfam" id="PF00989">
    <property type="entry name" value="PAS"/>
    <property type="match status" value="1"/>
</dbReference>
<dbReference type="SMART" id="SM00387">
    <property type="entry name" value="HATPase_c"/>
    <property type="match status" value="1"/>
</dbReference>
<dbReference type="NCBIfam" id="NF008302">
    <property type="entry name" value="PRK11091.1"/>
    <property type="match status" value="1"/>
</dbReference>
<dbReference type="Gene3D" id="3.30.565.10">
    <property type="entry name" value="Histidine kinase-like ATPase, C-terminal domain"/>
    <property type="match status" value="1"/>
</dbReference>
<evidence type="ECO:0000259" key="18">
    <source>
        <dbReference type="PROSITE" id="PS50109"/>
    </source>
</evidence>
<evidence type="ECO:0000256" key="13">
    <source>
        <dbReference type="PIRNR" id="PIRNR003182"/>
    </source>
</evidence>
<dbReference type="InterPro" id="IPR035965">
    <property type="entry name" value="PAS-like_dom_sf"/>
</dbReference>
<keyword evidence="7 17" id="KW-0812">Transmembrane</keyword>
<dbReference type="SUPFAM" id="SSF47226">
    <property type="entry name" value="Histidine-containing phosphotransfer domain, HPT domain"/>
    <property type="match status" value="1"/>
</dbReference>
<keyword evidence="9 13" id="KW-0067">ATP-binding</keyword>
<dbReference type="Gene3D" id="1.10.287.130">
    <property type="match status" value="1"/>
</dbReference>
<dbReference type="PROSITE" id="PS50110">
    <property type="entry name" value="RESPONSE_REGULATORY"/>
    <property type="match status" value="1"/>
</dbReference>
<evidence type="ECO:0000256" key="3">
    <source>
        <dbReference type="ARBA" id="ARBA00022475"/>
    </source>
</evidence>
<evidence type="ECO:0000313" key="23">
    <source>
        <dbReference type="EMBL" id="WAJ70658.1"/>
    </source>
</evidence>
<keyword evidence="4 13" id="KW-0997">Cell inner membrane</keyword>
<dbReference type="CDD" id="cd16922">
    <property type="entry name" value="HATPase_EvgS-ArcB-TorS-like"/>
    <property type="match status" value="1"/>
</dbReference>
<organism evidence="23 24">
    <name type="scientific">Catenovulum adriaticum</name>
    <dbReference type="NCBI Taxonomy" id="2984846"/>
    <lineage>
        <taxon>Bacteria</taxon>
        <taxon>Pseudomonadati</taxon>
        <taxon>Pseudomonadota</taxon>
        <taxon>Gammaproteobacteria</taxon>
        <taxon>Alteromonadales</taxon>
        <taxon>Alteromonadaceae</taxon>
        <taxon>Catenovulum</taxon>
    </lineage>
</organism>
<dbReference type="InterPro" id="IPR036890">
    <property type="entry name" value="HATPase_C_sf"/>
</dbReference>
<dbReference type="SUPFAM" id="SSF55874">
    <property type="entry name" value="ATPase domain of HSP90 chaperone/DNA topoisomerase II/histidine kinase"/>
    <property type="match status" value="1"/>
</dbReference>
<dbReference type="SMART" id="SM00388">
    <property type="entry name" value="HisKA"/>
    <property type="match status" value="1"/>
</dbReference>
<keyword evidence="24" id="KW-1185">Reference proteome</keyword>
<feature type="transmembrane region" description="Helical" evidence="17">
    <location>
        <begin position="26"/>
        <end position="50"/>
    </location>
</feature>
<feature type="transmembrane region" description="Helical" evidence="17">
    <location>
        <begin position="62"/>
        <end position="80"/>
    </location>
</feature>
<dbReference type="SMART" id="SM00091">
    <property type="entry name" value="PAS"/>
    <property type="match status" value="1"/>
</dbReference>
<evidence type="ECO:0000256" key="10">
    <source>
        <dbReference type="ARBA" id="ARBA00022989"/>
    </source>
</evidence>
<dbReference type="CDD" id="cd17546">
    <property type="entry name" value="REC_hyHK_CKI1_RcsC-like"/>
    <property type="match status" value="1"/>
</dbReference>
<keyword evidence="13" id="KW-0804">Transcription</keyword>
<dbReference type="InterPro" id="IPR001789">
    <property type="entry name" value="Sig_transdc_resp-reg_receiver"/>
</dbReference>
<dbReference type="EMBL" id="CP109965">
    <property type="protein sequence ID" value="WAJ70658.1"/>
    <property type="molecule type" value="Genomic_DNA"/>
</dbReference>
<keyword evidence="16" id="KW-0175">Coiled coil</keyword>
<dbReference type="InterPro" id="IPR036641">
    <property type="entry name" value="HPT_dom_sf"/>
</dbReference>
<keyword evidence="3 13" id="KW-1003">Cell membrane</keyword>
<dbReference type="CDD" id="cd00088">
    <property type="entry name" value="HPT"/>
    <property type="match status" value="1"/>
</dbReference>
<dbReference type="InterPro" id="IPR003594">
    <property type="entry name" value="HATPase_dom"/>
</dbReference>
<dbReference type="InterPro" id="IPR036097">
    <property type="entry name" value="HisK_dim/P_sf"/>
</dbReference>
<evidence type="ECO:0000256" key="6">
    <source>
        <dbReference type="ARBA" id="ARBA00022679"/>
    </source>
</evidence>
<dbReference type="Pfam" id="PF00072">
    <property type="entry name" value="Response_reg"/>
    <property type="match status" value="1"/>
</dbReference>
<dbReference type="SMART" id="SM00073">
    <property type="entry name" value="HPT"/>
    <property type="match status" value="1"/>
</dbReference>
<dbReference type="InterPro" id="IPR008207">
    <property type="entry name" value="Sig_transdc_His_kin_Hpt_dom"/>
</dbReference>
<sequence>MLKKSGKLSWPEKVAKIVNRFGTWRVSLFFLALALSFTAFEVTLLNYILYGEVVVRDYIDPVLLTLLTMPWVLYFMSELIRRLERSREHLTQVIEQLEALRKQDKASASNLRHNIQQLNYEIEERKRAELQREEAIRLLKQQIEERQRTQQNLYEQSILLRSAFDCSPDIIYYRDENGRFSGCNRSFEELTGKTEKEMIGLTPWDVYSEDIAEKVVASDREVLASNASLTYDMWLTYPSGSKKLFLIKKVPFFNNEGKRIGLLGFGRDIMEKQQAQEALEKASRDKTAFISTISHELRTPLNGIVGISRILKDSKLTTEQHNQVSTIFACAVTLGNIFNDIIDLDKIERDKLAINLEPVDLSGFVYELNSVATLMAEQKQLHFRFRSNVPEDRWVMADPTRLRQVLWNLLANAVKFTLKGDVEFNVDCHIRNTFAWLDFEIVDSGIGIPDKELENIFTMYYQVDREEVRAGTGTGIGLAISKILVESMGGQIEVHSEINQGSSFSVSLKLDLAEAPDTAGDSNVSGLNILLVEDVELNVVVANSILTKLGHKTTVAKTGQQAIDKFNQQSFDIVLLDIQLPDMTGFDVLNHWQTLDVTLPPIVALTANVIKTRDEYLSKGLTDVIAKPIKIDNVHKVFNRLFDQDDVIDVQAETVKEEATSNIKSIDKSILDVEFLEQLLDTIGYDLIEQNVELFEKLIAEYMDILNTNLCAKDQEEIGKQAHKIKGAAASMGLKRIQNVANQIQLTDTPAWWENLDDRVEQLKHACNNDLDVLKNWINTL</sequence>
<dbReference type="InterPro" id="IPR011006">
    <property type="entry name" value="CheY-like_superfamily"/>
</dbReference>
<feature type="domain" description="PAC" evidence="21">
    <location>
        <begin position="229"/>
        <end position="281"/>
    </location>
</feature>
<evidence type="ECO:0000256" key="8">
    <source>
        <dbReference type="ARBA" id="ARBA00022777"/>
    </source>
</evidence>
<feature type="domain" description="HPt" evidence="22">
    <location>
        <begin position="684"/>
        <end position="777"/>
    </location>
</feature>
<evidence type="ECO:0000256" key="17">
    <source>
        <dbReference type="SAM" id="Phobius"/>
    </source>
</evidence>
<dbReference type="Proteomes" id="UP001163726">
    <property type="component" value="Chromosome"/>
</dbReference>
<keyword evidence="12 13" id="KW-0472">Membrane</keyword>
<evidence type="ECO:0000259" key="22">
    <source>
        <dbReference type="PROSITE" id="PS50894"/>
    </source>
</evidence>
<dbReference type="InterPro" id="IPR027460">
    <property type="entry name" value="ArcB_TM_sf"/>
</dbReference>
<evidence type="ECO:0000256" key="11">
    <source>
        <dbReference type="ARBA" id="ARBA00023012"/>
    </source>
</evidence>
<evidence type="ECO:0000256" key="1">
    <source>
        <dbReference type="ARBA" id="ARBA00000085"/>
    </source>
</evidence>
<dbReference type="InterPro" id="IPR013767">
    <property type="entry name" value="PAS_fold"/>
</dbReference>
<keyword evidence="11 13" id="KW-0902">Two-component regulatory system</keyword>
<dbReference type="Gene3D" id="3.40.50.2300">
    <property type="match status" value="1"/>
</dbReference>
<reference evidence="23" key="1">
    <citation type="submission" date="2022-10" db="EMBL/GenBank/DDBJ databases">
        <title>Catenovulum adriacola sp. nov. isolated in the Harbour of Susak.</title>
        <authorList>
            <person name="Schoch T."/>
            <person name="Reich S.J."/>
            <person name="Stoeferle S."/>
            <person name="Flaiz M."/>
            <person name="Kazda M."/>
            <person name="Riedel C.U."/>
            <person name="Duerre P."/>
        </authorList>
    </citation>
    <scope>NUCLEOTIDE SEQUENCE</scope>
    <source>
        <strain evidence="23">TS8</strain>
    </source>
</reference>
<keyword evidence="6 13" id="KW-0808">Transferase</keyword>
<evidence type="ECO:0000256" key="15">
    <source>
        <dbReference type="PROSITE-ProRule" id="PRU00169"/>
    </source>
</evidence>
<dbReference type="GO" id="GO:0004673">
    <property type="term" value="F:protein histidine kinase activity"/>
    <property type="evidence" value="ECO:0007669"/>
    <property type="project" value="UniProtKB-EC"/>
</dbReference>
<dbReference type="PANTHER" id="PTHR43047">
    <property type="entry name" value="TWO-COMPONENT HISTIDINE PROTEIN KINASE"/>
    <property type="match status" value="1"/>
</dbReference>
<feature type="coiled-coil region" evidence="16">
    <location>
        <begin position="76"/>
        <end position="156"/>
    </location>
</feature>
<dbReference type="InterPro" id="IPR014409">
    <property type="entry name" value="Sig_transdc_His_kin_hyb_ArcB"/>
</dbReference>
<keyword evidence="13" id="KW-0547">Nucleotide-binding</keyword>
<accession>A0ABY7AN65</accession>
<feature type="domain" description="Response regulatory" evidence="19">
    <location>
        <begin position="528"/>
        <end position="642"/>
    </location>
</feature>
<dbReference type="PROSITE" id="PS50112">
    <property type="entry name" value="PAS"/>
    <property type="match status" value="1"/>
</dbReference>
<name>A0ABY7AN65_9ALTE</name>
<dbReference type="PROSITE" id="PS50113">
    <property type="entry name" value="PAC"/>
    <property type="match status" value="1"/>
</dbReference>
<proteinExistence type="predicted"/>
<evidence type="ECO:0000259" key="21">
    <source>
        <dbReference type="PROSITE" id="PS50113"/>
    </source>
</evidence>
<protein>
    <recommendedName>
        <fullName evidence="13">Aerobic respiration control sensor protein</fullName>
        <ecNumber evidence="13">2.7.13.3</ecNumber>
    </recommendedName>
</protein>
<dbReference type="CDD" id="cd00082">
    <property type="entry name" value="HisKA"/>
    <property type="match status" value="1"/>
</dbReference>
<dbReference type="EC" id="2.7.13.3" evidence="13"/>
<dbReference type="InterPro" id="IPR000014">
    <property type="entry name" value="PAS"/>
</dbReference>
<dbReference type="PROSITE" id="PS50109">
    <property type="entry name" value="HIS_KIN"/>
    <property type="match status" value="1"/>
</dbReference>
<keyword evidence="5 15" id="KW-0597">Phosphoprotein</keyword>
<dbReference type="Gene3D" id="1.10.287.970">
    <property type="entry name" value="His Kinase A (phosphoacceptor) domain"/>
    <property type="match status" value="1"/>
</dbReference>
<evidence type="ECO:0000259" key="20">
    <source>
        <dbReference type="PROSITE" id="PS50112"/>
    </source>
</evidence>
<gene>
    <name evidence="23" type="primary">arcB</name>
    <name evidence="23" type="ORF">OLW01_02260</name>
</gene>
<dbReference type="RefSeq" id="WP_268075007.1">
    <property type="nucleotide sequence ID" value="NZ_CP109965.1"/>
</dbReference>
<dbReference type="SUPFAM" id="SSF52172">
    <property type="entry name" value="CheY-like"/>
    <property type="match status" value="1"/>
</dbReference>
<evidence type="ECO:0000256" key="2">
    <source>
        <dbReference type="ARBA" id="ARBA00004429"/>
    </source>
</evidence>
<dbReference type="InterPro" id="IPR005467">
    <property type="entry name" value="His_kinase_dom"/>
</dbReference>
<dbReference type="InterPro" id="IPR004358">
    <property type="entry name" value="Sig_transdc_His_kin-like_C"/>
</dbReference>
<evidence type="ECO:0000256" key="16">
    <source>
        <dbReference type="SAM" id="Coils"/>
    </source>
</evidence>
<dbReference type="Pfam" id="PF02518">
    <property type="entry name" value="HATPase_c"/>
    <property type="match status" value="1"/>
</dbReference>
<keyword evidence="10 17" id="KW-1133">Transmembrane helix</keyword>
<feature type="domain" description="Histidine kinase" evidence="18">
    <location>
        <begin position="292"/>
        <end position="512"/>
    </location>
</feature>
<feature type="modified residue" description="Phosphohistidine" evidence="14">
    <location>
        <position position="723"/>
    </location>
</feature>
<dbReference type="Pfam" id="PF01627">
    <property type="entry name" value="Hpt"/>
    <property type="match status" value="1"/>
</dbReference>
<dbReference type="Gene3D" id="1.20.120.160">
    <property type="entry name" value="HPT domain"/>
    <property type="match status" value="1"/>
</dbReference>
<dbReference type="Pfam" id="PF00512">
    <property type="entry name" value="HisKA"/>
    <property type="match status" value="1"/>
</dbReference>
<evidence type="ECO:0000259" key="19">
    <source>
        <dbReference type="PROSITE" id="PS50110"/>
    </source>
</evidence>
<dbReference type="PRINTS" id="PR00344">
    <property type="entry name" value="BCTRLSENSOR"/>
</dbReference>
<dbReference type="Pfam" id="PF18415">
    <property type="entry name" value="HKR_ArcB_TM"/>
    <property type="match status" value="1"/>
</dbReference>
<evidence type="ECO:0000256" key="14">
    <source>
        <dbReference type="PROSITE-ProRule" id="PRU00110"/>
    </source>
</evidence>
<dbReference type="Gene3D" id="3.30.450.20">
    <property type="entry name" value="PAS domain"/>
    <property type="match status" value="1"/>
</dbReference>
<dbReference type="SUPFAM" id="SSF47384">
    <property type="entry name" value="Homodimeric domain of signal transducing histidine kinase"/>
    <property type="match status" value="1"/>
</dbReference>
<evidence type="ECO:0000256" key="4">
    <source>
        <dbReference type="ARBA" id="ARBA00022519"/>
    </source>
</evidence>
<dbReference type="SMART" id="SM00448">
    <property type="entry name" value="REC"/>
    <property type="match status" value="1"/>
</dbReference>
<feature type="modified residue" description="4-aspartylphosphate" evidence="15">
    <location>
        <position position="577"/>
    </location>
</feature>
<dbReference type="PROSITE" id="PS50894">
    <property type="entry name" value="HPT"/>
    <property type="match status" value="1"/>
</dbReference>